<name>A0A450U7H4_9GAMM</name>
<sequence>MKKANSQDMDELKPEYRRTDFGELVRGKHANRASEETNVVVLEPDVAEAFPNDKAVNDALRGLLRVNHGSD</sequence>
<dbReference type="EMBL" id="CAADFF010000007">
    <property type="protein sequence ID" value="VFJ87696.1"/>
    <property type="molecule type" value="Genomic_DNA"/>
</dbReference>
<gene>
    <name evidence="1" type="ORF">BECKLFY1418B_GA0070995_100767</name>
</gene>
<accession>A0A450U7H4</accession>
<organism evidence="1">
    <name type="scientific">Candidatus Kentrum sp. LFY</name>
    <dbReference type="NCBI Taxonomy" id="2126342"/>
    <lineage>
        <taxon>Bacteria</taxon>
        <taxon>Pseudomonadati</taxon>
        <taxon>Pseudomonadota</taxon>
        <taxon>Gammaproteobacteria</taxon>
        <taxon>Candidatus Kentrum</taxon>
    </lineage>
</organism>
<protein>
    <submittedName>
        <fullName evidence="1">Uncharacterized protein</fullName>
    </submittedName>
</protein>
<dbReference type="AlphaFoldDB" id="A0A450U7H4"/>
<reference evidence="1" key="1">
    <citation type="submission" date="2019-02" db="EMBL/GenBank/DDBJ databases">
        <authorList>
            <person name="Gruber-Vodicka R. H."/>
            <person name="Seah K. B. B."/>
        </authorList>
    </citation>
    <scope>NUCLEOTIDE SEQUENCE</scope>
    <source>
        <strain evidence="1">BECK_M7</strain>
    </source>
</reference>
<evidence type="ECO:0000313" key="1">
    <source>
        <dbReference type="EMBL" id="VFJ87696.1"/>
    </source>
</evidence>
<proteinExistence type="predicted"/>